<protein>
    <submittedName>
        <fullName evidence="1">Uncharacterized protein</fullName>
    </submittedName>
</protein>
<evidence type="ECO:0000313" key="1">
    <source>
        <dbReference type="EMBL" id="SJM28984.1"/>
    </source>
</evidence>
<proteinExistence type="predicted"/>
<dbReference type="EMBL" id="FUIG01000013">
    <property type="protein sequence ID" value="SJM28984.1"/>
    <property type="molecule type" value="Genomic_DNA"/>
</dbReference>
<dbReference type="Proteomes" id="UP000245698">
    <property type="component" value="Unassembled WGS sequence"/>
</dbReference>
<accession>A0A2P9ACX7</accession>
<sequence length="39" mass="4074">MDFVSPDDAMANALSAVALKRGCAVLFDEQAGADILHPL</sequence>
<name>A0A2P9ACX7_9HYPH</name>
<gene>
    <name evidence="1" type="ORF">BQ8482_110914</name>
</gene>
<dbReference type="AlphaFoldDB" id="A0A2P9ACX7"/>
<evidence type="ECO:0000313" key="2">
    <source>
        <dbReference type="Proteomes" id="UP000245698"/>
    </source>
</evidence>
<reference evidence="2" key="1">
    <citation type="submission" date="2016-12" db="EMBL/GenBank/DDBJ databases">
        <authorList>
            <person name="Brunel B."/>
        </authorList>
    </citation>
    <scope>NUCLEOTIDE SEQUENCE [LARGE SCALE GENOMIC DNA]</scope>
</reference>
<keyword evidence="2" id="KW-1185">Reference proteome</keyword>
<organism evidence="1 2">
    <name type="scientific">Mesorhizobium delmotii</name>
    <dbReference type="NCBI Taxonomy" id="1631247"/>
    <lineage>
        <taxon>Bacteria</taxon>
        <taxon>Pseudomonadati</taxon>
        <taxon>Pseudomonadota</taxon>
        <taxon>Alphaproteobacteria</taxon>
        <taxon>Hyphomicrobiales</taxon>
        <taxon>Phyllobacteriaceae</taxon>
        <taxon>Mesorhizobium</taxon>
    </lineage>
</organism>